<keyword evidence="2" id="KW-1185">Reference proteome</keyword>
<sequence>MVYFYQIYGFELLLYLKKLITKTRIIYLVHCYEMVGGGTVLIHSADDFSYSAASARAAS</sequence>
<evidence type="ECO:0000313" key="1">
    <source>
        <dbReference type="EMBL" id="AEH61202.1"/>
    </source>
</evidence>
<dbReference type="KEGG" id="mzh:Mzhil_1358"/>
<dbReference type="Proteomes" id="UP000006622">
    <property type="component" value="Chromosome"/>
</dbReference>
<organism evidence="1 2">
    <name type="scientific">Methanosalsum zhilinae (strain DSM 4017 / NBRC 107636 / OCM 62 / WeN5)</name>
    <name type="common">Methanohalophilus zhilinae</name>
    <dbReference type="NCBI Taxonomy" id="679901"/>
    <lineage>
        <taxon>Archaea</taxon>
        <taxon>Methanobacteriati</taxon>
        <taxon>Methanobacteriota</taxon>
        <taxon>Stenosarchaea group</taxon>
        <taxon>Methanomicrobia</taxon>
        <taxon>Methanosarcinales</taxon>
        <taxon>Methanosarcinaceae</taxon>
        <taxon>Methanosalsum</taxon>
    </lineage>
</organism>
<proteinExistence type="predicted"/>
<dbReference type="EMBL" id="CP002101">
    <property type="protein sequence ID" value="AEH61202.1"/>
    <property type="molecule type" value="Genomic_DNA"/>
</dbReference>
<dbReference type="HOGENOM" id="CLU_2949374_0_0_2"/>
<name>F7XNF2_METZD</name>
<accession>F7XNF2</accession>
<dbReference type="AlphaFoldDB" id="F7XNF2"/>
<protein>
    <submittedName>
        <fullName evidence="1">Uncharacterized protein</fullName>
    </submittedName>
</protein>
<reference evidence="1 2" key="1">
    <citation type="submission" date="2010-07" db="EMBL/GenBank/DDBJ databases">
        <title>The complete genome of Methanosalsum zhilinae DSM 4017.</title>
        <authorList>
            <consortium name="US DOE Joint Genome Institute (JGI-PGF)"/>
            <person name="Lucas S."/>
            <person name="Copeland A."/>
            <person name="Lapidus A."/>
            <person name="Glavina del Rio T."/>
            <person name="Dalin E."/>
            <person name="Tice H."/>
            <person name="Bruce D."/>
            <person name="Goodwin L."/>
            <person name="Pitluck S."/>
            <person name="Kyrpides N."/>
            <person name="Mavromatis K."/>
            <person name="Ovchinnikova G."/>
            <person name="Daligault H."/>
            <person name="Detter J.C."/>
            <person name="Han C."/>
            <person name="Tapia R."/>
            <person name="Larimer F."/>
            <person name="Land M."/>
            <person name="Hauser L."/>
            <person name="Markowitz V."/>
            <person name="Cheng J.-F."/>
            <person name="Hugenholtz P."/>
            <person name="Woyke T."/>
            <person name="Wu D."/>
            <person name="Spring S."/>
            <person name="Schueler E."/>
            <person name="Brambilla E."/>
            <person name="Klenk H.-P."/>
            <person name="Eisen J.A."/>
        </authorList>
    </citation>
    <scope>NUCLEOTIDE SEQUENCE [LARGE SCALE GENOMIC DNA]</scope>
    <source>
        <strain evidence="2">DSM 4017 / NBRC 107636 / OCM 62 / WeN5</strain>
    </source>
</reference>
<evidence type="ECO:0000313" key="2">
    <source>
        <dbReference type="Proteomes" id="UP000006622"/>
    </source>
</evidence>
<gene>
    <name evidence="1" type="ordered locus">Mzhil_1358</name>
</gene>